<dbReference type="GO" id="GO:0006121">
    <property type="term" value="P:mitochondrial electron transport, succinate to ubiquinone"/>
    <property type="evidence" value="ECO:0007669"/>
    <property type="project" value="TreeGrafter"/>
</dbReference>
<keyword evidence="10 14" id="KW-0472">Membrane</keyword>
<keyword evidence="8 14" id="KW-1133">Transmembrane helix</keyword>
<dbReference type="InterPro" id="IPR014314">
    <property type="entry name" value="Succ_DH_cytb556"/>
</dbReference>
<dbReference type="SUPFAM" id="SSF81343">
    <property type="entry name" value="Fumarate reductase respiratory complex transmembrane subunits"/>
    <property type="match status" value="1"/>
</dbReference>
<dbReference type="PROSITE" id="PS01001">
    <property type="entry name" value="SDH_CYT_2"/>
    <property type="match status" value="1"/>
</dbReference>
<evidence type="ECO:0000256" key="4">
    <source>
        <dbReference type="ARBA" id="ARBA00014631"/>
    </source>
</evidence>
<feature type="transmembrane region" description="Helical" evidence="14">
    <location>
        <begin position="23"/>
        <end position="43"/>
    </location>
</feature>
<name>A0A3M0IHL7_HIRRU</name>
<dbReference type="InterPro" id="IPR018495">
    <property type="entry name" value="Succ_DH_cyt_bsu_CS"/>
</dbReference>
<evidence type="ECO:0000256" key="11">
    <source>
        <dbReference type="ARBA" id="ARBA00045023"/>
    </source>
</evidence>
<dbReference type="PANTHER" id="PTHR10978">
    <property type="entry name" value="SUCCINATE DEHYDROGENASE CYTOCHROME B560 SUBUNIT"/>
    <property type="match status" value="1"/>
</dbReference>
<evidence type="ECO:0000256" key="5">
    <source>
        <dbReference type="ARBA" id="ARBA00022617"/>
    </source>
</evidence>
<dbReference type="STRING" id="333673.A0A3M0IHL7"/>
<keyword evidence="7 13" id="KW-0479">Metal-binding</keyword>
<dbReference type="EMBL" id="QRBI01000340">
    <property type="protein sequence ID" value="RMB88255.1"/>
    <property type="molecule type" value="Genomic_DNA"/>
</dbReference>
<gene>
    <name evidence="15" type="ORF">DUI87_35367</name>
</gene>
<evidence type="ECO:0000256" key="8">
    <source>
        <dbReference type="ARBA" id="ARBA00022989"/>
    </source>
</evidence>
<comment type="function">
    <text evidence="12">Membrane-anchoring subunit of succinate dehydrogenase (SDH) that is involved in complex II of the mitochondrial electron transport chain and is responsible for transferring electrons from succinate to ubiquinone (coenzyme Q). SDH also oxidizes malate to the non-canonical enol form of oxaloacetate, enol-oxaloacetate. Enol-oxaloacetate, which is a potent inhibitor of the succinate dehydrogenase activity, is further isomerized into keto-oxaloacetate.</text>
</comment>
<dbReference type="AlphaFoldDB" id="A0A3M0IHL7"/>
<accession>A0A3M0IHL7</accession>
<evidence type="ECO:0000256" key="7">
    <source>
        <dbReference type="ARBA" id="ARBA00022723"/>
    </source>
</evidence>
<comment type="subcellular location">
    <subcellularLocation>
        <location evidence="1">Membrane</location>
        <topology evidence="1">Multi-pass membrane protein</topology>
    </subcellularLocation>
</comment>
<dbReference type="PANTHER" id="PTHR10978:SF5">
    <property type="entry name" value="SUCCINATE DEHYDROGENASE CYTOCHROME B560 SUBUNIT, MITOCHONDRIAL"/>
    <property type="match status" value="1"/>
</dbReference>
<keyword evidence="6 14" id="KW-0812">Transmembrane</keyword>
<dbReference type="InterPro" id="IPR000701">
    <property type="entry name" value="SuccDH_FuR_B_TM-su"/>
</dbReference>
<dbReference type="Gene3D" id="1.20.5.540">
    <property type="entry name" value="Single helix bin"/>
    <property type="match status" value="1"/>
</dbReference>
<feature type="binding site" description="axial binding residue" evidence="13">
    <location>
        <position position="77"/>
    </location>
    <ligand>
        <name>heme</name>
        <dbReference type="ChEBI" id="CHEBI:30413"/>
        <note>ligand shared with second transmembrane subunit</note>
    </ligand>
    <ligandPart>
        <name>Fe</name>
        <dbReference type="ChEBI" id="CHEBI:18248"/>
    </ligandPart>
</feature>
<comment type="caution">
    <text evidence="15">The sequence shown here is derived from an EMBL/GenBank/DDBJ whole genome shotgun (WGS) entry which is preliminary data.</text>
</comment>
<sequence length="119" mass="12915">MGTTAQEEMRRFWDRNARSGRPLSPTSASTSVSLFSLAALLLPEHFPHYLAQVRALSLGPALILSAKFLLVLPLSYHTWNGVRHLAWDLGKGLRLPQVTQSGLLVLALTLLSSAALAAL</sequence>
<feature type="transmembrane region" description="Helical" evidence="14">
    <location>
        <begin position="55"/>
        <end position="78"/>
    </location>
</feature>
<evidence type="ECO:0000256" key="14">
    <source>
        <dbReference type="SAM" id="Phobius"/>
    </source>
</evidence>
<feature type="transmembrane region" description="Helical" evidence="14">
    <location>
        <begin position="98"/>
        <end position="118"/>
    </location>
</feature>
<protein>
    <recommendedName>
        <fullName evidence="4">Succinate dehydrogenase cytochrome b560 subunit, mitochondrial</fullName>
    </recommendedName>
    <alternativeName>
        <fullName evidence="11">Malate dehydrogenase [quinone] cytochrome b560 subunit</fullName>
    </alternativeName>
</protein>
<evidence type="ECO:0000256" key="9">
    <source>
        <dbReference type="ARBA" id="ARBA00023004"/>
    </source>
</evidence>
<evidence type="ECO:0000313" key="16">
    <source>
        <dbReference type="Proteomes" id="UP000269221"/>
    </source>
</evidence>
<keyword evidence="5 13" id="KW-0349">Heme</keyword>
<evidence type="ECO:0000256" key="3">
    <source>
        <dbReference type="ARBA" id="ARBA00011758"/>
    </source>
</evidence>
<comment type="pathway">
    <text evidence="2">Carbohydrate metabolism; tricarboxylic acid cycle.</text>
</comment>
<dbReference type="GO" id="GO:0046872">
    <property type="term" value="F:metal ion binding"/>
    <property type="evidence" value="ECO:0007669"/>
    <property type="project" value="UniProtKB-KW"/>
</dbReference>
<dbReference type="GO" id="GO:0006099">
    <property type="term" value="P:tricarboxylic acid cycle"/>
    <property type="evidence" value="ECO:0007669"/>
    <property type="project" value="InterPro"/>
</dbReference>
<keyword evidence="9 13" id="KW-0408">Iron</keyword>
<keyword evidence="16" id="KW-1185">Reference proteome</keyword>
<evidence type="ECO:0000256" key="6">
    <source>
        <dbReference type="ARBA" id="ARBA00022692"/>
    </source>
</evidence>
<dbReference type="Pfam" id="PF01127">
    <property type="entry name" value="Sdh_cyt"/>
    <property type="match status" value="1"/>
</dbReference>
<dbReference type="OrthoDB" id="588261at2759"/>
<evidence type="ECO:0000256" key="13">
    <source>
        <dbReference type="PIRSR" id="PIRSR000178-1"/>
    </source>
</evidence>
<proteinExistence type="predicted"/>
<dbReference type="Gene3D" id="1.20.1300.10">
    <property type="entry name" value="Fumarate reductase/succinate dehydrogenase, transmembrane subunit"/>
    <property type="match status" value="1"/>
</dbReference>
<organism evidence="15 16">
    <name type="scientific">Hirundo rustica rustica</name>
    <dbReference type="NCBI Taxonomy" id="333673"/>
    <lineage>
        <taxon>Eukaryota</taxon>
        <taxon>Metazoa</taxon>
        <taxon>Chordata</taxon>
        <taxon>Craniata</taxon>
        <taxon>Vertebrata</taxon>
        <taxon>Euteleostomi</taxon>
        <taxon>Archelosauria</taxon>
        <taxon>Archosauria</taxon>
        <taxon>Dinosauria</taxon>
        <taxon>Saurischia</taxon>
        <taxon>Theropoda</taxon>
        <taxon>Coelurosauria</taxon>
        <taxon>Aves</taxon>
        <taxon>Neognathae</taxon>
        <taxon>Neoaves</taxon>
        <taxon>Telluraves</taxon>
        <taxon>Australaves</taxon>
        <taxon>Passeriformes</taxon>
        <taxon>Sylvioidea</taxon>
        <taxon>Hirundinidae</taxon>
        <taxon>Hirundo</taxon>
    </lineage>
</organism>
<evidence type="ECO:0000256" key="2">
    <source>
        <dbReference type="ARBA" id="ARBA00005163"/>
    </source>
</evidence>
<dbReference type="InterPro" id="IPR034804">
    <property type="entry name" value="SQR/QFR_C/D"/>
</dbReference>
<dbReference type="Proteomes" id="UP000269221">
    <property type="component" value="Unassembled WGS sequence"/>
</dbReference>
<evidence type="ECO:0000256" key="12">
    <source>
        <dbReference type="ARBA" id="ARBA00045847"/>
    </source>
</evidence>
<evidence type="ECO:0000256" key="10">
    <source>
        <dbReference type="ARBA" id="ARBA00023136"/>
    </source>
</evidence>
<comment type="cofactor">
    <cofactor evidence="13">
        <name>heme</name>
        <dbReference type="ChEBI" id="CHEBI:30413"/>
    </cofactor>
    <text evidence="13">The heme is bound between the two transmembrane subunits.</text>
</comment>
<reference evidence="15 16" key="1">
    <citation type="submission" date="2018-07" db="EMBL/GenBank/DDBJ databases">
        <title>A high quality draft genome assembly of the barn swallow (H. rustica rustica).</title>
        <authorList>
            <person name="Formenti G."/>
            <person name="Chiara M."/>
            <person name="Poveda L."/>
            <person name="Francoijs K.-J."/>
            <person name="Bonisoli-Alquati A."/>
            <person name="Canova L."/>
            <person name="Gianfranceschi L."/>
            <person name="Horner D.S."/>
            <person name="Saino N."/>
        </authorList>
    </citation>
    <scope>NUCLEOTIDE SEQUENCE [LARGE SCALE GENOMIC DNA]</scope>
    <source>
        <strain evidence="15">Chelidonia</strain>
        <tissue evidence="15">Blood</tissue>
    </source>
</reference>
<evidence type="ECO:0000313" key="15">
    <source>
        <dbReference type="EMBL" id="RMB88255.1"/>
    </source>
</evidence>
<evidence type="ECO:0000256" key="1">
    <source>
        <dbReference type="ARBA" id="ARBA00004141"/>
    </source>
</evidence>
<dbReference type="GO" id="GO:0016020">
    <property type="term" value="C:membrane"/>
    <property type="evidence" value="ECO:0007669"/>
    <property type="project" value="UniProtKB-SubCell"/>
</dbReference>
<dbReference type="GO" id="GO:0005739">
    <property type="term" value="C:mitochondrion"/>
    <property type="evidence" value="ECO:0007669"/>
    <property type="project" value="GOC"/>
</dbReference>
<comment type="subunit">
    <text evidence="3">Component of complex II composed of four subunits: the flavoprotein (FP) SDHA, iron-sulfur protein (IP) SDHB, and a cytochrome b560 composed of SDHC and SDHD.</text>
</comment>
<dbReference type="CDD" id="cd03499">
    <property type="entry name" value="SQR_TypeC_SdhC"/>
    <property type="match status" value="1"/>
</dbReference>
<dbReference type="GO" id="GO:0009055">
    <property type="term" value="F:electron transfer activity"/>
    <property type="evidence" value="ECO:0007669"/>
    <property type="project" value="InterPro"/>
</dbReference>